<gene>
    <name evidence="1" type="ORF">WJX84_010476</name>
</gene>
<sequence length="229" mass="25831">MDDHRAIWLQSGNVFLGPCPKACALISLSPHNKDLRFEVQHWKGRVPGYEHESPDDYGFSPCGKRLYLFEDLTRRDRQTPIKERLEIKSMQGGLMRPEAWFPVYKLWLGTIEPGIPECVAEAQYLTTTELDMGTIAWHPSPASRCMFAVADVLGTACLFGGSSLQIVRAWCYMALVREEIIQMSGKVRLRLEWSPGGSQLAYCINGTIALLCFGGKEYLDCDPAEHVSW</sequence>
<evidence type="ECO:0000313" key="2">
    <source>
        <dbReference type="Proteomes" id="UP001485043"/>
    </source>
</evidence>
<dbReference type="Proteomes" id="UP001485043">
    <property type="component" value="Unassembled WGS sequence"/>
</dbReference>
<organism evidence="1 2">
    <name type="scientific">Apatococcus fuscideae</name>
    <dbReference type="NCBI Taxonomy" id="2026836"/>
    <lineage>
        <taxon>Eukaryota</taxon>
        <taxon>Viridiplantae</taxon>
        <taxon>Chlorophyta</taxon>
        <taxon>core chlorophytes</taxon>
        <taxon>Trebouxiophyceae</taxon>
        <taxon>Chlorellales</taxon>
        <taxon>Chlorellaceae</taxon>
        <taxon>Apatococcus</taxon>
    </lineage>
</organism>
<evidence type="ECO:0000313" key="1">
    <source>
        <dbReference type="EMBL" id="KAK9861387.1"/>
    </source>
</evidence>
<proteinExistence type="predicted"/>
<protein>
    <submittedName>
        <fullName evidence="1">Uncharacterized protein</fullName>
    </submittedName>
</protein>
<accession>A0AAW1SVR9</accession>
<keyword evidence="2" id="KW-1185">Reference proteome</keyword>
<dbReference type="AlphaFoldDB" id="A0AAW1SVR9"/>
<name>A0AAW1SVR9_9CHLO</name>
<dbReference type="EMBL" id="JALJOV010000769">
    <property type="protein sequence ID" value="KAK9861387.1"/>
    <property type="molecule type" value="Genomic_DNA"/>
</dbReference>
<reference evidence="1 2" key="1">
    <citation type="journal article" date="2024" name="Nat. Commun.">
        <title>Phylogenomics reveals the evolutionary origins of lichenization in chlorophyte algae.</title>
        <authorList>
            <person name="Puginier C."/>
            <person name="Libourel C."/>
            <person name="Otte J."/>
            <person name="Skaloud P."/>
            <person name="Haon M."/>
            <person name="Grisel S."/>
            <person name="Petersen M."/>
            <person name="Berrin J.G."/>
            <person name="Delaux P.M."/>
            <person name="Dal Grande F."/>
            <person name="Keller J."/>
        </authorList>
    </citation>
    <scope>NUCLEOTIDE SEQUENCE [LARGE SCALE GENOMIC DNA]</scope>
    <source>
        <strain evidence="1 2">SAG 2523</strain>
    </source>
</reference>
<comment type="caution">
    <text evidence="1">The sequence shown here is derived from an EMBL/GenBank/DDBJ whole genome shotgun (WGS) entry which is preliminary data.</text>
</comment>